<proteinExistence type="predicted"/>
<protein>
    <submittedName>
        <fullName evidence="2">Protein phosphatase 2C</fullName>
    </submittedName>
</protein>
<keyword evidence="3" id="KW-1185">Reference proteome</keyword>
<reference evidence="2 3" key="1">
    <citation type="submission" date="2016-10" db="EMBL/GenBank/DDBJ databases">
        <authorList>
            <person name="de Groot N.N."/>
        </authorList>
    </citation>
    <scope>NUCLEOTIDE SEQUENCE [LARGE SCALE GENOMIC DNA]</scope>
    <source>
        <strain evidence="2 3">DSM 43357</strain>
    </source>
</reference>
<dbReference type="RefSeq" id="WP_091104853.1">
    <property type="nucleotide sequence ID" value="NZ_FOBF01000023.1"/>
</dbReference>
<dbReference type="STRING" id="46177.SAMN05660976_07062"/>
<evidence type="ECO:0000313" key="2">
    <source>
        <dbReference type="EMBL" id="SEN21491.1"/>
    </source>
</evidence>
<evidence type="ECO:0000259" key="1">
    <source>
        <dbReference type="Pfam" id="PF13672"/>
    </source>
</evidence>
<gene>
    <name evidence="2" type="ORF">SAMN05660976_07062</name>
</gene>
<dbReference type="AlphaFoldDB" id="A0A1H8EPG9"/>
<dbReference type="InterPro" id="IPR001932">
    <property type="entry name" value="PPM-type_phosphatase-like_dom"/>
</dbReference>
<sequence>MRVTFATQAAPGRANEDFVAATPDAAVLLDGAGTPPGSDSGCSHGVAWYSRTLGSTLIASISQSAGPLPELLAEAIKTVSSLHDDTCDLAHPGSPSATVILLRRRDDLIEWLVLADSVLVLDVIDAPEPTVICDDREAQAGARYRAEMDALDSGSDAHASAHRRYVETLRSYRNRDGGFWVAATDPLAADQALTGTMPADRVRAAALLSDGASRLVDRFHLATWREALDTLDQHGPADLISQVRTAEHSDPHGERWPRGKTYDDATAAHLSFTSPE</sequence>
<dbReference type="Proteomes" id="UP000198953">
    <property type="component" value="Unassembled WGS sequence"/>
</dbReference>
<name>A0A1H8EPG9_9ACTN</name>
<organism evidence="2 3">
    <name type="scientific">Nonomuraea pusilla</name>
    <dbReference type="NCBI Taxonomy" id="46177"/>
    <lineage>
        <taxon>Bacteria</taxon>
        <taxon>Bacillati</taxon>
        <taxon>Actinomycetota</taxon>
        <taxon>Actinomycetes</taxon>
        <taxon>Streptosporangiales</taxon>
        <taxon>Streptosporangiaceae</taxon>
        <taxon>Nonomuraea</taxon>
    </lineage>
</organism>
<dbReference type="OrthoDB" id="3190646at2"/>
<dbReference type="Pfam" id="PF13672">
    <property type="entry name" value="PP2C_2"/>
    <property type="match status" value="1"/>
</dbReference>
<evidence type="ECO:0000313" key="3">
    <source>
        <dbReference type="Proteomes" id="UP000198953"/>
    </source>
</evidence>
<accession>A0A1H8EPG9</accession>
<feature type="domain" description="PPM-type phosphatase" evidence="1">
    <location>
        <begin position="15"/>
        <end position="235"/>
    </location>
</feature>
<dbReference type="EMBL" id="FOBF01000023">
    <property type="protein sequence ID" value="SEN21491.1"/>
    <property type="molecule type" value="Genomic_DNA"/>
</dbReference>